<dbReference type="PROSITE" id="PS50942">
    <property type="entry name" value="ENTH"/>
    <property type="match status" value="1"/>
</dbReference>
<accession>A0A6J3HNV5</accession>
<comment type="subcellular location">
    <subcellularLocation>
        <location evidence="1">Cell membrane</location>
    </subcellularLocation>
    <subcellularLocation>
        <location evidence="2">Membrane</location>
        <location evidence="2">Coated pit</location>
        <topology evidence="2">Peripheral membrane protein</topology>
        <orientation evidence="2">Cytoplasmic side</orientation>
    </subcellularLocation>
</comment>
<feature type="compositionally biased region" description="Polar residues" evidence="16">
    <location>
        <begin position="591"/>
        <end position="606"/>
    </location>
</feature>
<proteinExistence type="inferred from homology"/>
<feature type="domain" description="ENTH" evidence="17">
    <location>
        <begin position="14"/>
        <end position="145"/>
    </location>
</feature>
<evidence type="ECO:0000256" key="10">
    <source>
        <dbReference type="ARBA" id="ARBA00023176"/>
    </source>
</evidence>
<dbReference type="SUPFAM" id="SSF89009">
    <property type="entry name" value="GAT-like domain"/>
    <property type="match status" value="1"/>
</dbReference>
<keyword evidence="18" id="KW-1185">Reference proteome</keyword>
<evidence type="ECO:0000259" key="17">
    <source>
        <dbReference type="PROSITE" id="PS50942"/>
    </source>
</evidence>
<dbReference type="PANTHER" id="PTHR22951:SF4">
    <property type="entry name" value="CLATHRIN COAT ASSEMBLY PROTEIN AP180"/>
    <property type="match status" value="1"/>
</dbReference>
<feature type="region of interest" description="Disordered" evidence="16">
    <location>
        <begin position="833"/>
        <end position="872"/>
    </location>
</feature>
<feature type="region of interest" description="Disordered" evidence="16">
    <location>
        <begin position="285"/>
        <end position="323"/>
    </location>
</feature>
<comment type="similarity">
    <text evidence="3">Belongs to the PICALM/SNAP91 family.</text>
</comment>
<dbReference type="CDD" id="cd16985">
    <property type="entry name" value="ANTH_N_AP180"/>
    <property type="match status" value="1"/>
</dbReference>
<feature type="region of interest" description="Disordered" evidence="16">
    <location>
        <begin position="778"/>
        <end position="801"/>
    </location>
</feature>
<dbReference type="GO" id="GO:0030136">
    <property type="term" value="C:clathrin-coated vesicle"/>
    <property type="evidence" value="ECO:0007669"/>
    <property type="project" value="InterPro"/>
</dbReference>
<feature type="region of interest" description="Disordered" evidence="16">
    <location>
        <begin position="391"/>
        <end position="411"/>
    </location>
</feature>
<evidence type="ECO:0000256" key="4">
    <source>
        <dbReference type="ARBA" id="ARBA00022448"/>
    </source>
</evidence>
<feature type="region of interest" description="Disordered" evidence="16">
    <location>
        <begin position="342"/>
        <end position="378"/>
    </location>
</feature>
<comment type="subunit">
    <text evidence="12">Binds AP2A2. Interacts with AP2B1; clathrin competes with SNAP91.</text>
</comment>
<dbReference type="Gene3D" id="1.25.40.90">
    <property type="match status" value="1"/>
</dbReference>
<name>A0A6J3HNV5_SAPAP</name>
<dbReference type="InterPro" id="IPR013809">
    <property type="entry name" value="ENTH"/>
</dbReference>
<keyword evidence="7" id="KW-0597">Phosphoprotein</keyword>
<evidence type="ECO:0000256" key="6">
    <source>
        <dbReference type="ARBA" id="ARBA00022481"/>
    </source>
</evidence>
<feature type="compositionally biased region" description="Polar residues" evidence="16">
    <location>
        <begin position="841"/>
        <end position="853"/>
    </location>
</feature>
<keyword evidence="8" id="KW-0653">Protein transport</keyword>
<dbReference type="CTD" id="9892"/>
<keyword evidence="9" id="KW-0472">Membrane</keyword>
<dbReference type="RefSeq" id="XP_032131284.1">
    <property type="nucleotide sequence ID" value="XM_032275393.1"/>
</dbReference>
<dbReference type="GO" id="GO:0072583">
    <property type="term" value="P:clathrin-dependent endocytosis"/>
    <property type="evidence" value="ECO:0007669"/>
    <property type="project" value="InterPro"/>
</dbReference>
<dbReference type="Gene3D" id="1.20.58.150">
    <property type="entry name" value="ANTH domain"/>
    <property type="match status" value="1"/>
</dbReference>
<dbReference type="GO" id="GO:0016185">
    <property type="term" value="P:synaptic vesicle budding from presynaptic endocytic zone membrane"/>
    <property type="evidence" value="ECO:0007669"/>
    <property type="project" value="TreeGrafter"/>
</dbReference>
<dbReference type="FunFam" id="1.20.58.150:FF:000002">
    <property type="entry name" value="clathrin coat assembly protein AP180"/>
    <property type="match status" value="1"/>
</dbReference>
<evidence type="ECO:0000256" key="11">
    <source>
        <dbReference type="ARBA" id="ARBA00023180"/>
    </source>
</evidence>
<dbReference type="InterPro" id="IPR011417">
    <property type="entry name" value="ANTH_dom"/>
</dbReference>
<dbReference type="GO" id="GO:0032050">
    <property type="term" value="F:clathrin heavy chain binding"/>
    <property type="evidence" value="ECO:0007669"/>
    <property type="project" value="TreeGrafter"/>
</dbReference>
<keyword evidence="11" id="KW-0325">Glycoprotein</keyword>
<dbReference type="InterPro" id="IPR008942">
    <property type="entry name" value="ENTH_VHS"/>
</dbReference>
<evidence type="ECO:0000256" key="1">
    <source>
        <dbReference type="ARBA" id="ARBA00004236"/>
    </source>
</evidence>
<feature type="compositionally biased region" description="Low complexity" evidence="16">
    <location>
        <begin position="671"/>
        <end position="688"/>
    </location>
</feature>
<keyword evidence="10" id="KW-0168">Coated pit</keyword>
<evidence type="ECO:0000256" key="15">
    <source>
        <dbReference type="ARBA" id="ARBA00083065"/>
    </source>
</evidence>
<evidence type="ECO:0000256" key="8">
    <source>
        <dbReference type="ARBA" id="ARBA00022927"/>
    </source>
</evidence>
<dbReference type="GO" id="GO:0048268">
    <property type="term" value="P:clathrin coat assembly"/>
    <property type="evidence" value="ECO:0007669"/>
    <property type="project" value="InterPro"/>
</dbReference>
<evidence type="ECO:0000256" key="2">
    <source>
        <dbReference type="ARBA" id="ARBA00004277"/>
    </source>
</evidence>
<evidence type="ECO:0000256" key="16">
    <source>
        <dbReference type="SAM" id="MobiDB-lite"/>
    </source>
</evidence>
<feature type="compositionally biased region" description="Low complexity" evidence="16">
    <location>
        <begin position="781"/>
        <end position="801"/>
    </location>
</feature>
<evidence type="ECO:0000313" key="18">
    <source>
        <dbReference type="Proteomes" id="UP000504640"/>
    </source>
</evidence>
<protein>
    <recommendedName>
        <fullName evidence="13">Clathrin coat assembly protein AP180</fullName>
    </recommendedName>
    <alternativeName>
        <fullName evidence="15">91 kDa synaptosomal-associated protein</fullName>
    </alternativeName>
    <alternativeName>
        <fullName evidence="14">Clathrin coat-associated protein AP180</fullName>
    </alternativeName>
</protein>
<dbReference type="PANTHER" id="PTHR22951">
    <property type="entry name" value="CLATHRIN ASSEMBLY PROTEIN"/>
    <property type="match status" value="1"/>
</dbReference>
<dbReference type="GeneID" id="116549646"/>
<evidence type="ECO:0000313" key="19">
    <source>
        <dbReference type="RefSeq" id="XP_032131284.1"/>
    </source>
</evidence>
<evidence type="ECO:0000256" key="5">
    <source>
        <dbReference type="ARBA" id="ARBA00022475"/>
    </source>
</evidence>
<evidence type="ECO:0000256" key="12">
    <source>
        <dbReference type="ARBA" id="ARBA00062465"/>
    </source>
</evidence>
<feature type="compositionally biased region" description="Basic and acidic residues" evidence="16">
    <location>
        <begin position="858"/>
        <end position="872"/>
    </location>
</feature>
<evidence type="ECO:0000256" key="9">
    <source>
        <dbReference type="ARBA" id="ARBA00023136"/>
    </source>
</evidence>
<dbReference type="GO" id="GO:0000149">
    <property type="term" value="F:SNARE binding"/>
    <property type="evidence" value="ECO:0007669"/>
    <property type="project" value="TreeGrafter"/>
</dbReference>
<feature type="region of interest" description="Disordered" evidence="16">
    <location>
        <begin position="669"/>
        <end position="691"/>
    </location>
</feature>
<evidence type="ECO:0000256" key="13">
    <source>
        <dbReference type="ARBA" id="ARBA00070426"/>
    </source>
</evidence>
<reference evidence="19" key="1">
    <citation type="submission" date="2025-08" db="UniProtKB">
        <authorList>
            <consortium name="RefSeq"/>
        </authorList>
    </citation>
    <scope>IDENTIFICATION</scope>
    <source>
        <tissue evidence="19">Blood</tissue>
    </source>
</reference>
<dbReference type="Pfam" id="PF07651">
    <property type="entry name" value="ANTH"/>
    <property type="match status" value="1"/>
</dbReference>
<dbReference type="Proteomes" id="UP000504640">
    <property type="component" value="Unplaced"/>
</dbReference>
<evidence type="ECO:0000256" key="7">
    <source>
        <dbReference type="ARBA" id="ARBA00022553"/>
    </source>
</evidence>
<dbReference type="InterPro" id="IPR014712">
    <property type="entry name" value="ANTH_dom_sf"/>
</dbReference>
<evidence type="ECO:0000256" key="14">
    <source>
        <dbReference type="ARBA" id="ARBA00081660"/>
    </source>
</evidence>
<feature type="compositionally biased region" description="Polar residues" evidence="16">
    <location>
        <begin position="300"/>
        <end position="322"/>
    </location>
</feature>
<dbReference type="GO" id="GO:0048259">
    <property type="term" value="P:regulation of receptor-mediated endocytosis"/>
    <property type="evidence" value="ECO:0007669"/>
    <property type="project" value="UniProtKB-ARBA"/>
</dbReference>
<dbReference type="SMART" id="SM00273">
    <property type="entry name" value="ENTH"/>
    <property type="match status" value="1"/>
</dbReference>
<feature type="compositionally biased region" description="Low complexity" evidence="16">
    <location>
        <begin position="355"/>
        <end position="365"/>
    </location>
</feature>
<dbReference type="AlphaFoldDB" id="A0A6J3HNV5"/>
<keyword evidence="5" id="KW-1003">Cell membrane</keyword>
<feature type="region of interest" description="Disordered" evidence="16">
    <location>
        <begin position="573"/>
        <end position="606"/>
    </location>
</feature>
<dbReference type="GO" id="GO:0008021">
    <property type="term" value="C:synaptic vesicle"/>
    <property type="evidence" value="ECO:0007669"/>
    <property type="project" value="TreeGrafter"/>
</dbReference>
<keyword evidence="4" id="KW-0813">Transport</keyword>
<organism evidence="18 19">
    <name type="scientific">Sapajus apella</name>
    <name type="common">Brown-capped capuchin</name>
    <name type="synonym">Cebus apella</name>
    <dbReference type="NCBI Taxonomy" id="9515"/>
    <lineage>
        <taxon>Eukaryota</taxon>
        <taxon>Metazoa</taxon>
        <taxon>Chordata</taxon>
        <taxon>Craniata</taxon>
        <taxon>Vertebrata</taxon>
        <taxon>Euteleostomi</taxon>
        <taxon>Mammalia</taxon>
        <taxon>Eutheria</taxon>
        <taxon>Euarchontoglires</taxon>
        <taxon>Primates</taxon>
        <taxon>Haplorrhini</taxon>
        <taxon>Platyrrhini</taxon>
        <taxon>Cebidae</taxon>
        <taxon>Cebinae</taxon>
        <taxon>Sapajus</taxon>
    </lineage>
</organism>
<gene>
    <name evidence="19" type="primary">SNAP91</name>
</gene>
<dbReference type="SUPFAM" id="SSF48464">
    <property type="entry name" value="ENTH/VHS domain"/>
    <property type="match status" value="1"/>
</dbReference>
<dbReference type="GO" id="GO:0005905">
    <property type="term" value="C:clathrin-coated pit"/>
    <property type="evidence" value="ECO:0007669"/>
    <property type="project" value="UniProtKB-KW"/>
</dbReference>
<keyword evidence="6" id="KW-0488">Methylation</keyword>
<dbReference type="GO" id="GO:0005545">
    <property type="term" value="F:1-phosphatidylinositol binding"/>
    <property type="evidence" value="ECO:0007669"/>
    <property type="project" value="InterPro"/>
</dbReference>
<dbReference type="GO" id="GO:0005546">
    <property type="term" value="F:phosphatidylinositol-4,5-bisphosphate binding"/>
    <property type="evidence" value="ECO:0007669"/>
    <property type="project" value="TreeGrafter"/>
</dbReference>
<dbReference type="InterPro" id="IPR045192">
    <property type="entry name" value="AP180-like"/>
</dbReference>
<sequence length="872" mass="89156">MSGQTLTDRIAAAQYSVTGSAVARAVCKATTHEVMGPKKKHLDYLIQATNETNVNIPQMADTLFERATNSSWVVVFKALVTTHHLMVHGNERFIQYLASRNTLFNLSNFLDKSGSHGYDMSTFIRRYSRYLNEKAFSYRQMAFDFARVKKGADGVMRTMAPEKLLKSMPILQGQIDALLEFDVHPNELTNGVINAAFMLLFKDLIKLFACYNDGVINLLEKFFEMKKGQCKDALEIYKRFLTRMTRVSEFLKVAEQVGIDKGDIPDLTQAPSSLMETLEQHLNTLEGKKPGNKSGAPSPLSKSSPATTVTSPNSTPAKTIDTSPPVDLFATASAAVPVSASKPSSDLLDLQPDFSSGGAAAAAAPAPAPPSGGATAWGDLLGEDSLAALSSVPSEAQISDPFAPEPTPTTTTAEIATASASASTTTTVTAVTAEVDLFGDAFAASPGEAPAASEGAAAPATPTPVAAALDACSGNDPFAPSEGSAEAAPELDLFAMKPPETSVPVVTPTASTAPPVPATAPSPAPAVAAAAAATTTVTAAATTTTTTSAATATTAPPALDIFGDLFESAPEVAAAPKPDAAPSIDLFGTDAFSSPPQGASPVPESSLTADLLSDAFGSSASEPQPAPQAASTSSASADLLAGFGGSFMAPSPSPVTPAQNNLLQPNFEAAFGTTPSTSSSSSFDPSGDLLMPTMAPAGQPAPVSMVPPSPAMAASKALGSDLDSSLASLVGNLGISGTTSKKGDLQWNAGEKKLTGGANWQPKVAPATWSAGVPQSAPLQAAVPPTSSVPPVAGAPSVGQPGAGFGMPPAGTGMPMMPQQPVMFAQPMMRPPFGAAAVPGTQLSPSPTPATQSPKKPPAKDPLADLNIKDFL</sequence>
<dbReference type="GO" id="GO:0015031">
    <property type="term" value="P:protein transport"/>
    <property type="evidence" value="ECO:0007669"/>
    <property type="project" value="UniProtKB-KW"/>
</dbReference>
<dbReference type="FunFam" id="1.25.40.90:FF:000001">
    <property type="entry name" value="phosphatidylinositol-binding clathrin assembly protein-like isoform X1"/>
    <property type="match status" value="1"/>
</dbReference>
<dbReference type="GO" id="GO:0098894">
    <property type="term" value="C:extrinsic component of presynaptic endocytic zone membrane"/>
    <property type="evidence" value="ECO:0007669"/>
    <property type="project" value="TreeGrafter"/>
</dbReference>
<evidence type="ECO:0000256" key="3">
    <source>
        <dbReference type="ARBA" id="ARBA00008011"/>
    </source>
</evidence>